<dbReference type="RefSeq" id="WP_089968493.1">
    <property type="nucleotide sequence ID" value="NZ_FOCQ01000008.1"/>
</dbReference>
<feature type="transmembrane region" description="Helical" evidence="1">
    <location>
        <begin position="117"/>
        <end position="136"/>
    </location>
</feature>
<organism evidence="2 3">
    <name type="scientific">Lihuaxuella thermophila</name>
    <dbReference type="NCBI Taxonomy" id="1173111"/>
    <lineage>
        <taxon>Bacteria</taxon>
        <taxon>Bacillati</taxon>
        <taxon>Bacillota</taxon>
        <taxon>Bacilli</taxon>
        <taxon>Bacillales</taxon>
        <taxon>Thermoactinomycetaceae</taxon>
        <taxon>Lihuaxuella</taxon>
    </lineage>
</organism>
<dbReference type="AlphaFoldDB" id="A0A1H8F9D2"/>
<dbReference type="OrthoDB" id="2989731at2"/>
<protein>
    <submittedName>
        <fullName evidence="2">Uncharacterized protein</fullName>
    </submittedName>
</protein>
<dbReference type="STRING" id="1173111.SAMN05444955_10880"/>
<dbReference type="Proteomes" id="UP000199695">
    <property type="component" value="Unassembled WGS sequence"/>
</dbReference>
<feature type="transmembrane region" description="Helical" evidence="1">
    <location>
        <begin position="47"/>
        <end position="66"/>
    </location>
</feature>
<feature type="transmembrane region" description="Helical" evidence="1">
    <location>
        <begin position="12"/>
        <end position="35"/>
    </location>
</feature>
<accession>A0A1H8F9D2</accession>
<dbReference type="EMBL" id="FOCQ01000008">
    <property type="protein sequence ID" value="SEN28339.1"/>
    <property type="molecule type" value="Genomic_DNA"/>
</dbReference>
<keyword evidence="3" id="KW-1185">Reference proteome</keyword>
<feature type="transmembrane region" description="Helical" evidence="1">
    <location>
        <begin position="78"/>
        <end position="97"/>
    </location>
</feature>
<evidence type="ECO:0000256" key="1">
    <source>
        <dbReference type="SAM" id="Phobius"/>
    </source>
</evidence>
<keyword evidence="1" id="KW-1133">Transmembrane helix</keyword>
<evidence type="ECO:0000313" key="2">
    <source>
        <dbReference type="EMBL" id="SEN28339.1"/>
    </source>
</evidence>
<sequence length="155" mass="17888">MDLRWWRLGMEMLFVLSAIIVLKIWVFPFFISIWFPADDLAAMLQEWTVIMVGIITCFIYLGLGSSAKHVYQLSKREAAAVFLTVHFPVVLWAGELYETWVGLIKDLVQLFLSPSSLYGIYFLTACFALFLLGRGIRVKDEQQMNDKVLVKRKNS</sequence>
<reference evidence="2 3" key="1">
    <citation type="submission" date="2016-10" db="EMBL/GenBank/DDBJ databases">
        <authorList>
            <person name="de Groot N.N."/>
        </authorList>
    </citation>
    <scope>NUCLEOTIDE SEQUENCE [LARGE SCALE GENOMIC DNA]</scope>
    <source>
        <strain evidence="2 3">DSM 46701</strain>
    </source>
</reference>
<keyword evidence="1" id="KW-0812">Transmembrane</keyword>
<keyword evidence="1" id="KW-0472">Membrane</keyword>
<name>A0A1H8F9D2_9BACL</name>
<proteinExistence type="predicted"/>
<evidence type="ECO:0000313" key="3">
    <source>
        <dbReference type="Proteomes" id="UP000199695"/>
    </source>
</evidence>
<gene>
    <name evidence="2" type="ORF">SAMN05444955_10880</name>
</gene>